<organism evidence="2 3">
    <name type="scientific">Panicum virgatum</name>
    <name type="common">Blackwell switchgrass</name>
    <dbReference type="NCBI Taxonomy" id="38727"/>
    <lineage>
        <taxon>Eukaryota</taxon>
        <taxon>Viridiplantae</taxon>
        <taxon>Streptophyta</taxon>
        <taxon>Embryophyta</taxon>
        <taxon>Tracheophyta</taxon>
        <taxon>Spermatophyta</taxon>
        <taxon>Magnoliopsida</taxon>
        <taxon>Liliopsida</taxon>
        <taxon>Poales</taxon>
        <taxon>Poaceae</taxon>
        <taxon>PACMAD clade</taxon>
        <taxon>Panicoideae</taxon>
        <taxon>Panicodae</taxon>
        <taxon>Paniceae</taxon>
        <taxon>Panicinae</taxon>
        <taxon>Panicum</taxon>
        <taxon>Panicum sect. Hiantes</taxon>
    </lineage>
</organism>
<dbReference type="AlphaFoldDB" id="A0A8T0N0V4"/>
<name>A0A8T0N0V4_PANVG</name>
<reference evidence="2" key="1">
    <citation type="submission" date="2020-05" db="EMBL/GenBank/DDBJ databases">
        <title>WGS assembly of Panicum virgatum.</title>
        <authorList>
            <person name="Lovell J.T."/>
            <person name="Jenkins J."/>
            <person name="Shu S."/>
            <person name="Juenger T.E."/>
            <person name="Schmutz J."/>
        </authorList>
    </citation>
    <scope>NUCLEOTIDE SEQUENCE</scope>
    <source>
        <strain evidence="2">AP13</strain>
    </source>
</reference>
<protein>
    <submittedName>
        <fullName evidence="2">Uncharacterized protein</fullName>
    </submittedName>
</protein>
<dbReference type="Proteomes" id="UP000823388">
    <property type="component" value="Chromosome 9N"/>
</dbReference>
<gene>
    <name evidence="2" type="ORF">PVAP13_9NG578828</name>
</gene>
<dbReference type="EMBL" id="CM029054">
    <property type="protein sequence ID" value="KAG2540666.1"/>
    <property type="molecule type" value="Genomic_DNA"/>
</dbReference>
<evidence type="ECO:0000313" key="2">
    <source>
        <dbReference type="EMBL" id="KAG2540666.1"/>
    </source>
</evidence>
<sequence>MFFLRHFSRDGGGAGRGRRRLWRRCRSFPTFLFYLSSCASSRVPSTCGRPASSSWRGREGGDAWAEAGRGSCDDKRRRGYEVACPVSCERRQCDRKTEARQRGQRAAMPASCGRRPARSSWCDGERRQVRAGEPRAEVAWSNSGGRRAAASFRRVFVVAGRHGWLMVYGLPLGA</sequence>
<evidence type="ECO:0000256" key="1">
    <source>
        <dbReference type="SAM" id="MobiDB-lite"/>
    </source>
</evidence>
<evidence type="ECO:0000313" key="3">
    <source>
        <dbReference type="Proteomes" id="UP000823388"/>
    </source>
</evidence>
<feature type="region of interest" description="Disordered" evidence="1">
    <location>
        <begin position="49"/>
        <end position="75"/>
    </location>
</feature>
<comment type="caution">
    <text evidence="2">The sequence shown here is derived from an EMBL/GenBank/DDBJ whole genome shotgun (WGS) entry which is preliminary data.</text>
</comment>
<proteinExistence type="predicted"/>
<keyword evidence="3" id="KW-1185">Reference proteome</keyword>
<accession>A0A8T0N0V4</accession>